<feature type="transmembrane region" description="Helical" evidence="8">
    <location>
        <begin position="317"/>
        <end position="338"/>
    </location>
</feature>
<feature type="transmembrane region" description="Helical" evidence="8">
    <location>
        <begin position="44"/>
        <end position="63"/>
    </location>
</feature>
<dbReference type="Pfam" id="PF07690">
    <property type="entry name" value="MFS_1"/>
    <property type="match status" value="1"/>
</dbReference>
<feature type="transmembrane region" description="Helical" evidence="8">
    <location>
        <begin position="344"/>
        <end position="369"/>
    </location>
</feature>
<dbReference type="PANTHER" id="PTHR23502">
    <property type="entry name" value="MAJOR FACILITATOR SUPERFAMILY"/>
    <property type="match status" value="1"/>
</dbReference>
<organism evidence="10 11">
    <name type="scientific">Promicromonospora umidemergens</name>
    <dbReference type="NCBI Taxonomy" id="629679"/>
    <lineage>
        <taxon>Bacteria</taxon>
        <taxon>Bacillati</taxon>
        <taxon>Actinomycetota</taxon>
        <taxon>Actinomycetes</taxon>
        <taxon>Micrococcales</taxon>
        <taxon>Promicromonosporaceae</taxon>
        <taxon>Promicromonospora</taxon>
    </lineage>
</organism>
<comment type="similarity">
    <text evidence="2">Belongs to the major facilitator superfamily. Bcr/CmlA family.</text>
</comment>
<feature type="transmembrane region" description="Helical" evidence="8">
    <location>
        <begin position="288"/>
        <end position="310"/>
    </location>
</feature>
<dbReference type="EMBL" id="BAABHM010000015">
    <property type="protein sequence ID" value="GAA4708716.1"/>
    <property type="molecule type" value="Genomic_DNA"/>
</dbReference>
<reference evidence="11" key="1">
    <citation type="journal article" date="2019" name="Int. J. Syst. Evol. Microbiol.">
        <title>The Global Catalogue of Microorganisms (GCM) 10K type strain sequencing project: providing services to taxonomists for standard genome sequencing and annotation.</title>
        <authorList>
            <consortium name="The Broad Institute Genomics Platform"/>
            <consortium name="The Broad Institute Genome Sequencing Center for Infectious Disease"/>
            <person name="Wu L."/>
            <person name="Ma J."/>
        </authorList>
    </citation>
    <scope>NUCLEOTIDE SEQUENCE [LARGE SCALE GENOMIC DNA]</scope>
    <source>
        <strain evidence="11">JCM 17975</strain>
    </source>
</reference>
<evidence type="ECO:0000256" key="8">
    <source>
        <dbReference type="SAM" id="Phobius"/>
    </source>
</evidence>
<keyword evidence="6 8" id="KW-1133">Transmembrane helix</keyword>
<comment type="caution">
    <text evidence="10">The sequence shown here is derived from an EMBL/GenBank/DDBJ whole genome shotgun (WGS) entry which is preliminary data.</text>
</comment>
<protein>
    <submittedName>
        <fullName evidence="10">Multidrug effflux MFS transporter</fullName>
    </submittedName>
</protein>
<feature type="transmembrane region" description="Helical" evidence="8">
    <location>
        <begin position="139"/>
        <end position="160"/>
    </location>
</feature>
<feature type="domain" description="Major facilitator superfamily (MFS) profile" evidence="9">
    <location>
        <begin position="48"/>
        <end position="431"/>
    </location>
</feature>
<sequence>MISQTSLAENPDELTATPVVEAASVPSVPSDDAPSGPGRTGPRLGGMLVAVLALLTAVAPMSIDMYLPGFPAIAADLGTSASGVQITMTTFLAGLAIGQLFIGPLSDGLGRRGPLLAGIVLFLIASVLCALAPNATALAFARFLQGLGGAAGLVIARAVVADGTRGPAAAKLLGVLTIMSVVAPVVGPLVGGAVIAGAGWRAVFWVLAGVSVLMLAGALVWVRETLPAEARTRGGIAQTLASARVVLANRTYTGYLLTFCLGFAGLFAYIAASPFVVQNILGRSEAEFSLIFAGNAVAITVTSALAAALAGRVSYRLVIGIGLVVNIVAAVGLLTSALSGVPGVLTLVLFGVFQASLGLVFGHATTLALAQTEQHAGTGSAFLGFGQFLLAALVSPLVGIAGEDSALPMAIVMVVCAVLAAASFLAVPRTPRPNSRVGLDRDSFEA</sequence>
<dbReference type="PROSITE" id="PS00216">
    <property type="entry name" value="SUGAR_TRANSPORT_1"/>
    <property type="match status" value="1"/>
</dbReference>
<comment type="subcellular location">
    <subcellularLocation>
        <location evidence="1">Cell membrane</location>
        <topology evidence="1">Multi-pass membrane protein</topology>
    </subcellularLocation>
</comment>
<feature type="transmembrane region" description="Helical" evidence="8">
    <location>
        <begin position="381"/>
        <end position="401"/>
    </location>
</feature>
<dbReference type="Gene3D" id="1.20.1720.10">
    <property type="entry name" value="Multidrug resistance protein D"/>
    <property type="match status" value="1"/>
</dbReference>
<evidence type="ECO:0000259" key="9">
    <source>
        <dbReference type="PROSITE" id="PS50850"/>
    </source>
</evidence>
<dbReference type="InterPro" id="IPR036259">
    <property type="entry name" value="MFS_trans_sf"/>
</dbReference>
<gene>
    <name evidence="10" type="ORF">GCM10023198_34300</name>
</gene>
<dbReference type="PROSITE" id="PS50850">
    <property type="entry name" value="MFS"/>
    <property type="match status" value="1"/>
</dbReference>
<evidence type="ECO:0000313" key="10">
    <source>
        <dbReference type="EMBL" id="GAA4708716.1"/>
    </source>
</evidence>
<evidence type="ECO:0000256" key="1">
    <source>
        <dbReference type="ARBA" id="ARBA00004651"/>
    </source>
</evidence>
<feature type="transmembrane region" description="Helical" evidence="8">
    <location>
        <begin position="114"/>
        <end position="133"/>
    </location>
</feature>
<feature type="transmembrane region" description="Helical" evidence="8">
    <location>
        <begin position="407"/>
        <end position="427"/>
    </location>
</feature>
<feature type="transmembrane region" description="Helical" evidence="8">
    <location>
        <begin position="254"/>
        <end position="276"/>
    </location>
</feature>
<keyword evidence="3" id="KW-0813">Transport</keyword>
<dbReference type="NCBIfam" id="TIGR00710">
    <property type="entry name" value="efflux_Bcr_CflA"/>
    <property type="match status" value="1"/>
</dbReference>
<dbReference type="PANTHER" id="PTHR23502:SF132">
    <property type="entry name" value="POLYAMINE TRANSPORTER 2-RELATED"/>
    <property type="match status" value="1"/>
</dbReference>
<dbReference type="InterPro" id="IPR005829">
    <property type="entry name" value="Sugar_transporter_CS"/>
</dbReference>
<evidence type="ECO:0000256" key="6">
    <source>
        <dbReference type="ARBA" id="ARBA00022989"/>
    </source>
</evidence>
<dbReference type="InterPro" id="IPR004812">
    <property type="entry name" value="Efflux_drug-R_Bcr/CmlA"/>
</dbReference>
<evidence type="ECO:0000256" key="3">
    <source>
        <dbReference type="ARBA" id="ARBA00022448"/>
    </source>
</evidence>
<feature type="transmembrane region" description="Helical" evidence="8">
    <location>
        <begin position="83"/>
        <end position="102"/>
    </location>
</feature>
<keyword evidence="7 8" id="KW-0472">Membrane</keyword>
<keyword evidence="5 8" id="KW-0812">Transmembrane</keyword>
<dbReference type="SUPFAM" id="SSF103473">
    <property type="entry name" value="MFS general substrate transporter"/>
    <property type="match status" value="1"/>
</dbReference>
<dbReference type="RefSeq" id="WP_253874786.1">
    <property type="nucleotide sequence ID" value="NZ_BAABHM010000015.1"/>
</dbReference>
<dbReference type="Proteomes" id="UP001500843">
    <property type="component" value="Unassembled WGS sequence"/>
</dbReference>
<evidence type="ECO:0000256" key="7">
    <source>
        <dbReference type="ARBA" id="ARBA00023136"/>
    </source>
</evidence>
<evidence type="ECO:0000313" key="11">
    <source>
        <dbReference type="Proteomes" id="UP001500843"/>
    </source>
</evidence>
<name>A0ABP8XJD1_9MICO</name>
<evidence type="ECO:0000256" key="2">
    <source>
        <dbReference type="ARBA" id="ARBA00006236"/>
    </source>
</evidence>
<dbReference type="PRINTS" id="PR01036">
    <property type="entry name" value="TCRTETB"/>
</dbReference>
<evidence type="ECO:0000256" key="4">
    <source>
        <dbReference type="ARBA" id="ARBA00022475"/>
    </source>
</evidence>
<dbReference type="CDD" id="cd17320">
    <property type="entry name" value="MFS_MdfA_MDR_like"/>
    <property type="match status" value="1"/>
</dbReference>
<accession>A0ABP8XJD1</accession>
<keyword evidence="4" id="KW-1003">Cell membrane</keyword>
<dbReference type="InterPro" id="IPR011701">
    <property type="entry name" value="MFS"/>
</dbReference>
<feature type="transmembrane region" description="Helical" evidence="8">
    <location>
        <begin position="202"/>
        <end position="222"/>
    </location>
</feature>
<proteinExistence type="inferred from homology"/>
<keyword evidence="11" id="KW-1185">Reference proteome</keyword>
<evidence type="ECO:0000256" key="5">
    <source>
        <dbReference type="ARBA" id="ARBA00022692"/>
    </source>
</evidence>
<feature type="transmembrane region" description="Helical" evidence="8">
    <location>
        <begin position="172"/>
        <end position="196"/>
    </location>
</feature>
<dbReference type="InterPro" id="IPR020846">
    <property type="entry name" value="MFS_dom"/>
</dbReference>